<gene>
    <name evidence="1" type="ORF">AFUS01_LOCUS46372</name>
</gene>
<feature type="non-terminal residue" evidence="1">
    <location>
        <position position="1"/>
    </location>
</feature>
<dbReference type="Proteomes" id="UP000708208">
    <property type="component" value="Unassembled WGS sequence"/>
</dbReference>
<reference evidence="1" key="1">
    <citation type="submission" date="2021-06" db="EMBL/GenBank/DDBJ databases">
        <authorList>
            <person name="Hodson N. C."/>
            <person name="Mongue J. A."/>
            <person name="Jaron S. K."/>
        </authorList>
    </citation>
    <scope>NUCLEOTIDE SEQUENCE</scope>
</reference>
<keyword evidence="2" id="KW-1185">Reference proteome</keyword>
<organism evidence="1 2">
    <name type="scientific">Allacma fusca</name>
    <dbReference type="NCBI Taxonomy" id="39272"/>
    <lineage>
        <taxon>Eukaryota</taxon>
        <taxon>Metazoa</taxon>
        <taxon>Ecdysozoa</taxon>
        <taxon>Arthropoda</taxon>
        <taxon>Hexapoda</taxon>
        <taxon>Collembola</taxon>
        <taxon>Symphypleona</taxon>
        <taxon>Sminthuridae</taxon>
        <taxon>Allacma</taxon>
    </lineage>
</organism>
<protein>
    <submittedName>
        <fullName evidence="1">Uncharacterized protein</fullName>
    </submittedName>
</protein>
<sequence length="11" mass="1260">CGNSMHNQQIE</sequence>
<accession>A0A8J2PU21</accession>
<comment type="caution">
    <text evidence="1">The sequence shown here is derived from an EMBL/GenBank/DDBJ whole genome shotgun (WGS) entry which is preliminary data.</text>
</comment>
<evidence type="ECO:0000313" key="2">
    <source>
        <dbReference type="Proteomes" id="UP000708208"/>
    </source>
</evidence>
<dbReference type="EMBL" id="CAJVCH010571334">
    <property type="protein sequence ID" value="CAG7837225.1"/>
    <property type="molecule type" value="Genomic_DNA"/>
</dbReference>
<proteinExistence type="predicted"/>
<name>A0A8J2PU21_9HEXA</name>
<evidence type="ECO:0000313" key="1">
    <source>
        <dbReference type="EMBL" id="CAG7837225.1"/>
    </source>
</evidence>